<feature type="region of interest" description="Disordered" evidence="1">
    <location>
        <begin position="250"/>
        <end position="276"/>
    </location>
</feature>
<protein>
    <recommendedName>
        <fullName evidence="5">DUF3821 domain-containing protein</fullName>
    </recommendedName>
</protein>
<keyword evidence="2" id="KW-0812">Transmembrane</keyword>
<proteinExistence type="predicted"/>
<dbReference type="AlphaFoldDB" id="A0A2V2N632"/>
<evidence type="ECO:0000313" key="4">
    <source>
        <dbReference type="Proteomes" id="UP000245657"/>
    </source>
</evidence>
<dbReference type="EMBL" id="QGMY01000008">
    <property type="protein sequence ID" value="PWR71687.1"/>
    <property type="molecule type" value="Genomic_DNA"/>
</dbReference>
<keyword evidence="2" id="KW-0472">Membrane</keyword>
<evidence type="ECO:0000256" key="1">
    <source>
        <dbReference type="SAM" id="MobiDB-lite"/>
    </source>
</evidence>
<organism evidence="3 4">
    <name type="scientific">Methanospirillum lacunae</name>
    <dbReference type="NCBI Taxonomy" id="668570"/>
    <lineage>
        <taxon>Archaea</taxon>
        <taxon>Methanobacteriati</taxon>
        <taxon>Methanobacteriota</taxon>
        <taxon>Stenosarchaea group</taxon>
        <taxon>Methanomicrobia</taxon>
        <taxon>Methanomicrobiales</taxon>
        <taxon>Methanospirillaceae</taxon>
        <taxon>Methanospirillum</taxon>
    </lineage>
</organism>
<name>A0A2V2N632_9EURY</name>
<dbReference type="OrthoDB" id="117913at2157"/>
<dbReference type="GeneID" id="97550144"/>
<comment type="caution">
    <text evidence="3">The sequence shown here is derived from an EMBL/GenBank/DDBJ whole genome shotgun (WGS) entry which is preliminary data.</text>
</comment>
<accession>A0A2V2N632</accession>
<evidence type="ECO:0008006" key="5">
    <source>
        <dbReference type="Google" id="ProtNLM"/>
    </source>
</evidence>
<feature type="transmembrane region" description="Helical" evidence="2">
    <location>
        <begin position="6"/>
        <end position="27"/>
    </location>
</feature>
<dbReference type="RefSeq" id="WP_109969306.1">
    <property type="nucleotide sequence ID" value="NZ_CP176093.1"/>
</dbReference>
<evidence type="ECO:0000256" key="2">
    <source>
        <dbReference type="SAM" id="Phobius"/>
    </source>
</evidence>
<gene>
    <name evidence="3" type="ORF">DK846_12645</name>
</gene>
<keyword evidence="4" id="KW-1185">Reference proteome</keyword>
<dbReference type="Proteomes" id="UP000245657">
    <property type="component" value="Unassembled WGS sequence"/>
</dbReference>
<keyword evidence="2" id="KW-1133">Transmembrane helix</keyword>
<reference evidence="3 4" key="1">
    <citation type="submission" date="2018-05" db="EMBL/GenBank/DDBJ databases">
        <title>Draft genome of Methanospirillum lacunae Ki8-1.</title>
        <authorList>
            <person name="Dueholm M.S."/>
            <person name="Nielsen P.H."/>
            <person name="Bakmann L.F."/>
            <person name="Otzen D.E."/>
        </authorList>
    </citation>
    <scope>NUCLEOTIDE SEQUENCE [LARGE SCALE GENOMIC DNA]</scope>
    <source>
        <strain evidence="3 4">Ki8-1</strain>
    </source>
</reference>
<feature type="compositionally biased region" description="Basic and acidic residues" evidence="1">
    <location>
        <begin position="250"/>
        <end position="260"/>
    </location>
</feature>
<sequence length="418" mass="45448">MKKNYLTGAGIISAFILVAMFVTVFFIKSPLLFLFPVITVDPITNSSVDGNNNLVMTGKTNLGGTSTIQSYVYPVHGSLSPENGTEKPISNNDVWIVGDSDGWDIWKGTINLTPLEPGEYRILFKTIRFDVEHKKLVESDPVTTFRFTLGNDSCTGDCIRKKEVVQVPYIRINPVRKNQKEMEISGITSLAPGTPLAWRMAERKGKDNASPVLYEGNCTTVPGIEGVNRWMFQPGISVNGTGPYRITVSGERKARNDQMEKVSGSLESGSPGDGIAAGPRTETIPGFVNNTSDLLTIDAIPEMRTDEVHVISGTTSLPPGEVLCVEISPPNLEFTLNFTFNPKEKTQGGILSGEAGCIGVEKGNGKENLWAFNMQTYSLLPGRYEVHVSNSGFDHELLREIPGTASCSGEFTVREGSG</sequence>
<evidence type="ECO:0000313" key="3">
    <source>
        <dbReference type="EMBL" id="PWR71687.1"/>
    </source>
</evidence>